<gene>
    <name evidence="3" type="ORF">DFJ69_1799</name>
</gene>
<dbReference type="RefSeq" id="WP_116022023.1">
    <property type="nucleotide sequence ID" value="NZ_QTTT01000001.1"/>
</dbReference>
<dbReference type="Gene3D" id="3.90.1140.10">
    <property type="entry name" value="Cyclic phosphodiesterase"/>
    <property type="match status" value="1"/>
</dbReference>
<proteinExistence type="inferred from homology"/>
<dbReference type="PANTHER" id="PTHR35561">
    <property type="entry name" value="RNA 2',3'-CYCLIC PHOSPHODIESTERASE"/>
    <property type="match status" value="1"/>
</dbReference>
<feature type="active site" description="Proton acceptor" evidence="2">
    <location>
        <position position="129"/>
    </location>
</feature>
<sequence length="192" mass="21263">MRLFVALLPPPNVLDELDRLLVPYRAAWPDLKWISRDLMHVTLAFLGEVDERAESRLLPRLERAAARYPKIELSFAGAGSFPSGGAHARVLWTGVYGDRGILVRMAASVNAAGRRAGASLGEYKGYRPHLTLARSRRPTDMRPLVEELSAYAGMAWTSDAVHLVRSHLPGKEQPGLRYESLYAWPLGSTAKS</sequence>
<comment type="similarity">
    <text evidence="2">Belongs to the 2H phosphoesterase superfamily. ThpR family.</text>
</comment>
<dbReference type="Pfam" id="PF13563">
    <property type="entry name" value="2_5_RNA_ligase2"/>
    <property type="match status" value="1"/>
</dbReference>
<dbReference type="Proteomes" id="UP000256661">
    <property type="component" value="Unassembled WGS sequence"/>
</dbReference>
<name>A0A3D9SKF2_9ACTN</name>
<evidence type="ECO:0000313" key="3">
    <source>
        <dbReference type="EMBL" id="REE96369.1"/>
    </source>
</evidence>
<comment type="caution">
    <text evidence="3">The sequence shown here is derived from an EMBL/GenBank/DDBJ whole genome shotgun (WGS) entry which is preliminary data.</text>
</comment>
<keyword evidence="3" id="KW-0436">Ligase</keyword>
<dbReference type="EMBL" id="QTTT01000001">
    <property type="protein sequence ID" value="REE96369.1"/>
    <property type="molecule type" value="Genomic_DNA"/>
</dbReference>
<comment type="catalytic activity">
    <reaction evidence="2">
        <text>a 3'-end 2',3'-cyclophospho-ribonucleotide-RNA + H2O = a 3'-end 2'-phospho-ribonucleotide-RNA + H(+)</text>
        <dbReference type="Rhea" id="RHEA:11828"/>
        <dbReference type="Rhea" id="RHEA-COMP:10464"/>
        <dbReference type="Rhea" id="RHEA-COMP:17353"/>
        <dbReference type="ChEBI" id="CHEBI:15377"/>
        <dbReference type="ChEBI" id="CHEBI:15378"/>
        <dbReference type="ChEBI" id="CHEBI:83064"/>
        <dbReference type="ChEBI" id="CHEBI:173113"/>
        <dbReference type="EC" id="3.1.4.58"/>
    </reaction>
</comment>
<protein>
    <recommendedName>
        <fullName evidence="2">RNA 2',3'-cyclic phosphodiesterase</fullName>
        <shortName evidence="2">RNA 2',3'-CPDase</shortName>
        <ecNumber evidence="2">3.1.4.58</ecNumber>
    </recommendedName>
</protein>
<dbReference type="GO" id="GO:0016874">
    <property type="term" value="F:ligase activity"/>
    <property type="evidence" value="ECO:0007669"/>
    <property type="project" value="UniProtKB-KW"/>
</dbReference>
<feature type="active site" description="Proton donor" evidence="2">
    <location>
        <position position="40"/>
    </location>
</feature>
<keyword evidence="4" id="KW-1185">Reference proteome</keyword>
<dbReference type="EC" id="3.1.4.58" evidence="2"/>
<feature type="short sequence motif" description="HXTX 2" evidence="2">
    <location>
        <begin position="129"/>
        <end position="132"/>
    </location>
</feature>
<dbReference type="PANTHER" id="PTHR35561:SF1">
    <property type="entry name" value="RNA 2',3'-CYCLIC PHOSPHODIESTERASE"/>
    <property type="match status" value="1"/>
</dbReference>
<reference evidence="3 4" key="1">
    <citation type="submission" date="2018-08" db="EMBL/GenBank/DDBJ databases">
        <title>Sequencing the genomes of 1000 actinobacteria strains.</title>
        <authorList>
            <person name="Klenk H.-P."/>
        </authorList>
    </citation>
    <scope>NUCLEOTIDE SEQUENCE [LARGE SCALE GENOMIC DNA]</scope>
    <source>
        <strain evidence="3 4">DSM 43927</strain>
    </source>
</reference>
<evidence type="ECO:0000256" key="1">
    <source>
        <dbReference type="ARBA" id="ARBA00022801"/>
    </source>
</evidence>
<organism evidence="3 4">
    <name type="scientific">Thermomonospora umbrina</name>
    <dbReference type="NCBI Taxonomy" id="111806"/>
    <lineage>
        <taxon>Bacteria</taxon>
        <taxon>Bacillati</taxon>
        <taxon>Actinomycetota</taxon>
        <taxon>Actinomycetes</taxon>
        <taxon>Streptosporangiales</taxon>
        <taxon>Thermomonosporaceae</taxon>
        <taxon>Thermomonospora</taxon>
    </lineage>
</organism>
<dbReference type="OrthoDB" id="9787070at2"/>
<keyword evidence="1 2" id="KW-0378">Hydrolase</keyword>
<feature type="short sequence motif" description="HXTX 1" evidence="2">
    <location>
        <begin position="40"/>
        <end position="43"/>
    </location>
</feature>
<dbReference type="SUPFAM" id="SSF55144">
    <property type="entry name" value="LigT-like"/>
    <property type="match status" value="1"/>
</dbReference>
<dbReference type="GO" id="GO:0008664">
    <property type="term" value="F:RNA 2',3'-cyclic 3'-phosphodiesterase activity"/>
    <property type="evidence" value="ECO:0007669"/>
    <property type="project" value="UniProtKB-EC"/>
</dbReference>
<evidence type="ECO:0000256" key="2">
    <source>
        <dbReference type="HAMAP-Rule" id="MF_01940"/>
    </source>
</evidence>
<dbReference type="AlphaFoldDB" id="A0A3D9SKF2"/>
<dbReference type="GO" id="GO:0004113">
    <property type="term" value="F:2',3'-cyclic-nucleotide 3'-phosphodiesterase activity"/>
    <property type="evidence" value="ECO:0007669"/>
    <property type="project" value="InterPro"/>
</dbReference>
<accession>A0A3D9SKF2</accession>
<dbReference type="InterPro" id="IPR009097">
    <property type="entry name" value="Cyclic_Pdiesterase"/>
</dbReference>
<dbReference type="HAMAP" id="MF_01940">
    <property type="entry name" value="RNA_CPDase"/>
    <property type="match status" value="1"/>
</dbReference>
<dbReference type="InterPro" id="IPR004175">
    <property type="entry name" value="RNA_CPDase"/>
</dbReference>
<dbReference type="NCBIfam" id="TIGR02258">
    <property type="entry name" value="2_5_ligase"/>
    <property type="match status" value="1"/>
</dbReference>
<evidence type="ECO:0000313" key="4">
    <source>
        <dbReference type="Proteomes" id="UP000256661"/>
    </source>
</evidence>
<comment type="function">
    <text evidence="2">Hydrolyzes RNA 2',3'-cyclic phosphodiester to an RNA 2'-phosphomonoester.</text>
</comment>